<gene>
    <name evidence="6" type="ORF">BGZ80_001604</name>
</gene>
<evidence type="ECO:0000313" key="7">
    <source>
        <dbReference type="Proteomes" id="UP000703661"/>
    </source>
</evidence>
<feature type="region of interest" description="Disordered" evidence="3">
    <location>
        <begin position="1599"/>
        <end position="1626"/>
    </location>
</feature>
<dbReference type="Pfam" id="PF20843">
    <property type="entry name" value="Rax2_3"/>
    <property type="match status" value="1"/>
</dbReference>
<name>A0A9P6N373_9FUNG</name>
<feature type="compositionally biased region" description="Polar residues" evidence="3">
    <location>
        <begin position="217"/>
        <end position="229"/>
    </location>
</feature>
<dbReference type="InterPro" id="IPR001452">
    <property type="entry name" value="SH3_domain"/>
</dbReference>
<dbReference type="InterPro" id="IPR024982">
    <property type="entry name" value="Rax2-like_C"/>
</dbReference>
<feature type="compositionally biased region" description="Polar residues" evidence="3">
    <location>
        <begin position="1645"/>
        <end position="1654"/>
    </location>
</feature>
<feature type="compositionally biased region" description="Low complexity" evidence="3">
    <location>
        <begin position="1345"/>
        <end position="1357"/>
    </location>
</feature>
<dbReference type="InterPro" id="IPR048265">
    <property type="entry name" value="Rax2-like_third"/>
</dbReference>
<feature type="compositionally biased region" description="Low complexity" evidence="3">
    <location>
        <begin position="1462"/>
        <end position="1478"/>
    </location>
</feature>
<evidence type="ECO:0000256" key="3">
    <source>
        <dbReference type="SAM" id="MobiDB-lite"/>
    </source>
</evidence>
<dbReference type="EMBL" id="JAAAID010000137">
    <property type="protein sequence ID" value="KAG0021830.1"/>
    <property type="molecule type" value="Genomic_DNA"/>
</dbReference>
<feature type="compositionally biased region" description="Polar residues" evidence="3">
    <location>
        <begin position="1330"/>
        <end position="1344"/>
    </location>
</feature>
<dbReference type="Pfam" id="PF14604">
    <property type="entry name" value="SH3_9"/>
    <property type="match status" value="1"/>
</dbReference>
<dbReference type="InterPro" id="IPR048266">
    <property type="entry name" value="Rax2-like_second"/>
</dbReference>
<evidence type="ECO:0000313" key="6">
    <source>
        <dbReference type="EMBL" id="KAG0021830.1"/>
    </source>
</evidence>
<organism evidence="6 7">
    <name type="scientific">Entomortierella chlamydospora</name>
    <dbReference type="NCBI Taxonomy" id="101097"/>
    <lineage>
        <taxon>Eukaryota</taxon>
        <taxon>Fungi</taxon>
        <taxon>Fungi incertae sedis</taxon>
        <taxon>Mucoromycota</taxon>
        <taxon>Mortierellomycotina</taxon>
        <taxon>Mortierellomycetes</taxon>
        <taxon>Mortierellales</taxon>
        <taxon>Mortierellaceae</taxon>
        <taxon>Entomortierella</taxon>
    </lineage>
</organism>
<dbReference type="PANTHER" id="PTHR31778:SF2">
    <property type="entry name" value="BUD SITE SELECTION PROTEIN RAX2"/>
    <property type="match status" value="1"/>
</dbReference>
<keyword evidence="4" id="KW-0472">Membrane</keyword>
<keyword evidence="1 2" id="KW-0728">SH3 domain</keyword>
<dbReference type="PROSITE" id="PS50002">
    <property type="entry name" value="SH3"/>
    <property type="match status" value="1"/>
</dbReference>
<dbReference type="Proteomes" id="UP000703661">
    <property type="component" value="Unassembled WGS sequence"/>
</dbReference>
<feature type="compositionally biased region" description="Low complexity" evidence="3">
    <location>
        <begin position="1721"/>
        <end position="1731"/>
    </location>
</feature>
<dbReference type="Pfam" id="PF20842">
    <property type="entry name" value="Rax2_2"/>
    <property type="match status" value="1"/>
</dbReference>
<feature type="domain" description="SH3" evidence="5">
    <location>
        <begin position="1772"/>
        <end position="1835"/>
    </location>
</feature>
<evidence type="ECO:0000256" key="4">
    <source>
        <dbReference type="SAM" id="Phobius"/>
    </source>
</evidence>
<feature type="transmembrane region" description="Helical" evidence="4">
    <location>
        <begin position="1507"/>
        <end position="1535"/>
    </location>
</feature>
<dbReference type="CDD" id="cd00174">
    <property type="entry name" value="SH3"/>
    <property type="match status" value="1"/>
</dbReference>
<feature type="compositionally biased region" description="Polar residues" evidence="3">
    <location>
        <begin position="1697"/>
        <end position="1716"/>
    </location>
</feature>
<dbReference type="Gene3D" id="2.30.30.40">
    <property type="entry name" value="SH3 Domains"/>
    <property type="match status" value="1"/>
</dbReference>
<comment type="caution">
    <text evidence="6">The sequence shown here is derived from an EMBL/GenBank/DDBJ whole genome shotgun (WGS) entry which is preliminary data.</text>
</comment>
<evidence type="ECO:0000256" key="2">
    <source>
        <dbReference type="PROSITE-ProRule" id="PRU00192"/>
    </source>
</evidence>
<dbReference type="OrthoDB" id="2503993at2759"/>
<reference evidence="6" key="1">
    <citation type="journal article" date="2020" name="Fungal Divers.">
        <title>Resolving the Mortierellaceae phylogeny through synthesis of multi-gene phylogenetics and phylogenomics.</title>
        <authorList>
            <person name="Vandepol N."/>
            <person name="Liber J."/>
            <person name="Desiro A."/>
            <person name="Na H."/>
            <person name="Kennedy M."/>
            <person name="Barry K."/>
            <person name="Grigoriev I.V."/>
            <person name="Miller A.N."/>
            <person name="O'Donnell K."/>
            <person name="Stajich J.E."/>
            <person name="Bonito G."/>
        </authorList>
    </citation>
    <scope>NUCLEOTIDE SEQUENCE</scope>
    <source>
        <strain evidence="6">NRRL 2769</strain>
    </source>
</reference>
<dbReference type="PANTHER" id="PTHR31778">
    <property type="entry name" value="BUD SITE SELECTION PROTEIN RAX2"/>
    <property type="match status" value="1"/>
</dbReference>
<evidence type="ECO:0000256" key="1">
    <source>
        <dbReference type="ARBA" id="ARBA00022443"/>
    </source>
</evidence>
<proteinExistence type="predicted"/>
<evidence type="ECO:0000259" key="5">
    <source>
        <dbReference type="PROSITE" id="PS50002"/>
    </source>
</evidence>
<dbReference type="InterPro" id="IPR036028">
    <property type="entry name" value="SH3-like_dom_sf"/>
</dbReference>
<feature type="region of interest" description="Disordered" evidence="3">
    <location>
        <begin position="1645"/>
        <end position="1731"/>
    </location>
</feature>
<feature type="compositionally biased region" description="Basic and acidic residues" evidence="3">
    <location>
        <begin position="1605"/>
        <end position="1615"/>
    </location>
</feature>
<dbReference type="SMART" id="SM00326">
    <property type="entry name" value="SH3"/>
    <property type="match status" value="1"/>
</dbReference>
<dbReference type="GO" id="GO:1902929">
    <property type="term" value="C:plasma membrane of growing cell tip"/>
    <property type="evidence" value="ECO:0007669"/>
    <property type="project" value="TreeGrafter"/>
</dbReference>
<protein>
    <recommendedName>
        <fullName evidence="5">SH3 domain-containing protein</fullName>
    </recommendedName>
</protein>
<feature type="region of interest" description="Disordered" evidence="3">
    <location>
        <begin position="1545"/>
        <end position="1579"/>
    </location>
</feature>
<feature type="region of interest" description="Disordered" evidence="3">
    <location>
        <begin position="207"/>
        <end position="229"/>
    </location>
</feature>
<feature type="region of interest" description="Disordered" evidence="3">
    <location>
        <begin position="1459"/>
        <end position="1478"/>
    </location>
</feature>
<accession>A0A9P6N373</accession>
<feature type="compositionally biased region" description="Polar residues" evidence="3">
    <location>
        <begin position="1358"/>
        <end position="1367"/>
    </location>
</feature>
<keyword evidence="4" id="KW-1133">Transmembrane helix</keyword>
<feature type="region of interest" description="Disordered" evidence="3">
    <location>
        <begin position="1302"/>
        <end position="1367"/>
    </location>
</feature>
<keyword evidence="7" id="KW-1185">Reference proteome</keyword>
<dbReference type="SUPFAM" id="SSF50044">
    <property type="entry name" value="SH3-domain"/>
    <property type="match status" value="1"/>
</dbReference>
<keyword evidence="4" id="KW-0812">Transmembrane</keyword>
<dbReference type="Pfam" id="PF12768">
    <property type="entry name" value="Rax2"/>
    <property type="match status" value="1"/>
</dbReference>
<sequence>MVSPPVDFATLGQMAVLGDFDALTPIVASGQQNTFDSNTFSILELTKVPLRPGTGVSHNRNSSSQEDDAILSTPVLLASFSIDNSTTGASSQSNGITATCVLDHAPHQVYIGGYFKQSLSVTAQSINGSCTDATTGINYIGLYDSKLKRFLSMGNGLDGPVEALVCDSSTDQVYVAGKFRAPLQEMPSGGNSSNNSRYQTQGSFGGGVAVWKRNPQHDTNSNASTGTNGVATQAAGTWIPLPFKGLNGVVTSVAKASDGTLYFGGQFDTTADGESFSAPDTQLVNMDNVVVTTGNGEDPLQDRNIICQPSVVTQRNWIMPDNIPGYWRAEFPLLITPTLFRLWNVDTTEEGSGGAAANRGAKTFSIMAQPSNQLLNLSYIDPDTQLVQYCTTCTLLPWSALTSVQQNHQDFLVVTPVLLHGVQIDIKSWYGQGGGLGGIEVYQSEIFVRAVDALNSASTCSSPATMNATYNNDNKDLRASSSFLGADWATMNMIDGWQTVMAANVSATNEKMRKQAYVDLVPYLQEPGMYDVYLYTPACTSKAQPDTASSEDNSTRALPSNSCSDRGFVDVNMYFASPENVMTVTLSQTNNVDKYDKIYSGMIAHSTSDFRPHVVVGPSVHKTGTSGGGNTQSVIVDSIQFVKQATLNDTNSLLFYRPGSGSVAAGNAGKQKKDQVRGLDSSVWGTLPTQLPSAATVNSLVSYYGITGSSSLTSSLLFIGGSFTGTGYANLVAWDATAFVPMAPVSPSASGLDGVVYSMALYQSTLYVAGDFQQAYGAGVGGSQLGGLAMYDIQSKEWASFGNVTQNFLSGAQFQSIQLSTSAEGLPRLILEGKFMWAQGVGSSSVSVAVWDINNQKWIREDLQATSNGGTSGKGEIPFGYVHGQISYLNRVLGSNSNVSASNAVPVVLIAGTIDSLDSYKVHQPENMAWVTSAGALKTVNLSPTISMAPISGSGDTTSDATAASEPIIGQVPEMPKASAGIMYFNKDAQQWITIVGGANANGTIAAGYFNTPEVPSPSQDSMLTYKDLNLAPAAASAIKGEILSLGISKDEATGYASSDSADELLLIGGAFKSSGSLSVNGLALYDLAAGQVVSSSMVPTLQGVQGRNPVVHVIKSRPGNARKMLVLAGDFSGIGSDVSCELVCLWEPAEARRAIDNKESIEGSFKSIYGDSGSSSKKHLGTLKGVVNDITFEDDKNMFVAGDLIVNGVPCGVASFNFDNYKWTTFGSMMDTTSGSNQSLSADTLTGPVTAIAHDSMFHRFFIAGRSSADGSAYFRKWDGTRFIRVSPDFMPTSDVHQLEILPASKNAPDRTAATSSSFTNDSSDKSNGDNTSGAGNNISNKNSSPSATSTSSATPQESITSMGVDPNDTTYILEQGYILLVSGRIVLGTASPSSYSNQESSLAFFDGQSWFPYLQSSRNASSSASSSSASTNLALASPLLSARHAIGLDLMERATPVGDSTPTSSSSPSAVATATSPSRVRDQGVFRALAIAHLPRIIARDYLSLPYIILISVAISLGLILLIVLFGFLFVWLERRLSKEERATRPKLGSSIMENGHDGRAHKSGSRGRGATNGRVSPNEPYFVGSLGVTQGALFITNTNPSKNEKGSSHREASASNGKPVYQPNSTIAQATDALVTQFVRSHQLQLTSAQNPPEDRTKERSVPPSPDRRSKKSHHSIHYQQSPPPEGRGSSSSDLVNPLSQQRFSTLLTTSYDPNMPITPTSREPTSPTTIMTTPGGVIDNINAGADAEMLVGVVNATPIRDSMGGAGTGGVFYYAKFPFRAREIGELGFRAGERILVVDMSDDIWWMGVIQEPNGQQIHGVFPSNYVGPKP</sequence>